<evidence type="ECO:0000256" key="1">
    <source>
        <dbReference type="SAM" id="MobiDB-lite"/>
    </source>
</evidence>
<dbReference type="Proteomes" id="UP000010482">
    <property type="component" value="Chromosome"/>
</dbReference>
<dbReference type="KEGG" id="dsl:Dacsa_3197"/>
<dbReference type="EMBL" id="CP003944">
    <property type="protein sequence ID" value="AFZ51719.1"/>
    <property type="molecule type" value="Genomic_DNA"/>
</dbReference>
<dbReference type="HOGENOM" id="CLU_167648_0_0_3"/>
<keyword evidence="2" id="KW-0472">Membrane</keyword>
<dbReference type="PATRIC" id="fig|13035.3.peg.3616"/>
<proteinExistence type="predicted"/>
<evidence type="ECO:0000313" key="3">
    <source>
        <dbReference type="EMBL" id="AFZ51719.1"/>
    </source>
</evidence>
<protein>
    <submittedName>
        <fullName evidence="3">Uncharacterized protein</fullName>
    </submittedName>
</protein>
<organism evidence="3 4">
    <name type="scientific">Dactylococcopsis salina (strain PCC 8305)</name>
    <name type="common">Myxobactron salinum</name>
    <dbReference type="NCBI Taxonomy" id="13035"/>
    <lineage>
        <taxon>Bacteria</taxon>
        <taxon>Bacillati</taxon>
        <taxon>Cyanobacteriota</taxon>
        <taxon>Cyanophyceae</taxon>
        <taxon>Nodosilineales</taxon>
        <taxon>Cymatolegaceae</taxon>
        <taxon>Dactylococcopsis</taxon>
    </lineage>
</organism>
<evidence type="ECO:0000313" key="4">
    <source>
        <dbReference type="Proteomes" id="UP000010482"/>
    </source>
</evidence>
<dbReference type="STRING" id="13035.Dacsa_3197"/>
<dbReference type="eggNOG" id="ENOG5032YG8">
    <property type="taxonomic scope" value="Bacteria"/>
</dbReference>
<keyword evidence="4" id="KW-1185">Reference proteome</keyword>
<gene>
    <name evidence="3" type="ORF">Dacsa_3197</name>
</gene>
<evidence type="ECO:0000256" key="2">
    <source>
        <dbReference type="SAM" id="Phobius"/>
    </source>
</evidence>
<feature type="transmembrane region" description="Helical" evidence="2">
    <location>
        <begin position="16"/>
        <end position="33"/>
    </location>
</feature>
<keyword evidence="2" id="KW-1133">Transmembrane helix</keyword>
<sequence length="97" mass="10904">MSLSRLITRAYRKEPITAFIFTVGLVNAIIGGVGERWTLLSLGLIVGGSAIALRWWQGYQGRTISERATPRRYLTSSDSPRPLPPLRKTQNRSHRPN</sequence>
<reference evidence="3" key="1">
    <citation type="submission" date="2012-04" db="EMBL/GenBank/DDBJ databases">
        <title>Finished genome of Dactylococcopsis salina PCC 8305.</title>
        <authorList>
            <consortium name="US DOE Joint Genome Institute"/>
            <person name="Gugger M."/>
            <person name="Coursin T."/>
            <person name="Rippka R."/>
            <person name="Tandeau De Marsac N."/>
            <person name="Huntemann M."/>
            <person name="Wei C.-L."/>
            <person name="Han J."/>
            <person name="Detter J.C."/>
            <person name="Han C."/>
            <person name="Tapia R."/>
            <person name="Daligault H."/>
            <person name="Chen A."/>
            <person name="Krypides N."/>
            <person name="Mavromatis K."/>
            <person name="Markowitz V."/>
            <person name="Szeto E."/>
            <person name="Ivanova N."/>
            <person name="Ovchinnikova G."/>
            <person name="Pagani I."/>
            <person name="Pati A."/>
            <person name="Goodwin L."/>
            <person name="Peters L."/>
            <person name="Pitluck S."/>
            <person name="Woyke T."/>
            <person name="Kerfeld C."/>
        </authorList>
    </citation>
    <scope>NUCLEOTIDE SEQUENCE [LARGE SCALE GENOMIC DNA]</scope>
    <source>
        <strain evidence="3">PCC 8305</strain>
    </source>
</reference>
<name>K9YXU7_DACS8</name>
<feature type="region of interest" description="Disordered" evidence="1">
    <location>
        <begin position="69"/>
        <end position="97"/>
    </location>
</feature>
<keyword evidence="2" id="KW-0812">Transmembrane</keyword>
<accession>K9YXU7</accession>
<feature type="transmembrane region" description="Helical" evidence="2">
    <location>
        <begin position="39"/>
        <end position="56"/>
    </location>
</feature>
<dbReference type="AlphaFoldDB" id="K9YXU7"/>